<gene>
    <name evidence="3" type="ORF">PHATR_54658</name>
</gene>
<accession>B5Y3Z1</accession>
<keyword evidence="4" id="KW-1185">Reference proteome</keyword>
<dbReference type="InterPro" id="IPR011050">
    <property type="entry name" value="Pectin_lyase_fold/virulence"/>
</dbReference>
<evidence type="ECO:0000256" key="2">
    <source>
        <dbReference type="SAM" id="SignalP"/>
    </source>
</evidence>
<dbReference type="InParanoid" id="B5Y3Z1"/>
<dbReference type="GeneID" id="7204707"/>
<dbReference type="HOGENOM" id="CLU_659670_0_0_1"/>
<dbReference type="PaxDb" id="2850-Phatr54658"/>
<dbReference type="OrthoDB" id="21116at2759"/>
<proteinExistence type="predicted"/>
<name>B5Y3Z1_PHATC</name>
<feature type="compositionally biased region" description="Polar residues" evidence="1">
    <location>
        <begin position="305"/>
        <end position="318"/>
    </location>
</feature>
<evidence type="ECO:0000313" key="3">
    <source>
        <dbReference type="EMBL" id="ACI65387.1"/>
    </source>
</evidence>
<dbReference type="PANTHER" id="PTHR11319">
    <property type="entry name" value="G PROTEIN-COUPLED RECEPTOR-RELATED"/>
    <property type="match status" value="1"/>
</dbReference>
<feature type="signal peptide" evidence="2">
    <location>
        <begin position="1"/>
        <end position="34"/>
    </location>
</feature>
<organism evidence="3 4">
    <name type="scientific">Phaeodactylum tricornutum (strain CCAP 1055/1)</name>
    <dbReference type="NCBI Taxonomy" id="556484"/>
    <lineage>
        <taxon>Eukaryota</taxon>
        <taxon>Sar</taxon>
        <taxon>Stramenopiles</taxon>
        <taxon>Ochrophyta</taxon>
        <taxon>Bacillariophyta</taxon>
        <taxon>Bacillariophyceae</taxon>
        <taxon>Bacillariophycidae</taxon>
        <taxon>Naviculales</taxon>
        <taxon>Phaeodactylaceae</taxon>
        <taxon>Phaeodactylum</taxon>
    </lineage>
</organism>
<reference evidence="4" key="2">
    <citation type="submission" date="2008-08" db="EMBL/GenBank/DDBJ databases">
        <authorList>
            <consortium name="Diatom Consortium"/>
            <person name="Grigoriev I."/>
            <person name="Grimwood J."/>
            <person name="Kuo A."/>
            <person name="Otillar R.P."/>
            <person name="Salamov A."/>
            <person name="Detter J.C."/>
            <person name="Lindquist E."/>
            <person name="Shapiro H."/>
            <person name="Lucas S."/>
            <person name="Glavina del Rio T."/>
            <person name="Pitluck S."/>
            <person name="Rokhsar D."/>
            <person name="Bowler C."/>
        </authorList>
    </citation>
    <scope>GENOME REANNOTATION</scope>
    <source>
        <strain evidence="4">CCAP 1055/1</strain>
    </source>
</reference>
<evidence type="ECO:0000256" key="1">
    <source>
        <dbReference type="SAM" id="MobiDB-lite"/>
    </source>
</evidence>
<dbReference type="SUPFAM" id="SSF51126">
    <property type="entry name" value="Pectin lyase-like"/>
    <property type="match status" value="1"/>
</dbReference>
<dbReference type="EMBL" id="CP001141">
    <property type="protein sequence ID" value="ACI65387.1"/>
    <property type="molecule type" value="Genomic_DNA"/>
</dbReference>
<dbReference type="Proteomes" id="UP000000759">
    <property type="component" value="Chromosome 11"/>
</dbReference>
<dbReference type="PANTHER" id="PTHR11319:SF35">
    <property type="entry name" value="OUTER MEMBRANE PROTEIN PMPC-RELATED"/>
    <property type="match status" value="1"/>
</dbReference>
<dbReference type="KEGG" id="pti:PHATR_54658"/>
<dbReference type="RefSeq" id="XP_002185917.1">
    <property type="nucleotide sequence ID" value="XM_002185881.1"/>
</dbReference>
<feature type="chain" id="PRO_5002838765" evidence="2">
    <location>
        <begin position="35"/>
        <end position="422"/>
    </location>
</feature>
<reference evidence="3 4" key="1">
    <citation type="journal article" date="2008" name="Nature">
        <title>The Phaeodactylum genome reveals the evolutionary history of diatom genomes.</title>
        <authorList>
            <person name="Bowler C."/>
            <person name="Allen A.E."/>
            <person name="Badger J.H."/>
            <person name="Grimwood J."/>
            <person name="Jabbari K."/>
            <person name="Kuo A."/>
            <person name="Maheswari U."/>
            <person name="Martens C."/>
            <person name="Maumus F."/>
            <person name="Otillar R.P."/>
            <person name="Rayko E."/>
            <person name="Salamov A."/>
            <person name="Vandepoele K."/>
            <person name="Beszteri B."/>
            <person name="Gruber A."/>
            <person name="Heijde M."/>
            <person name="Katinka M."/>
            <person name="Mock T."/>
            <person name="Valentin K."/>
            <person name="Verret F."/>
            <person name="Berges J.A."/>
            <person name="Brownlee C."/>
            <person name="Cadoret J.P."/>
            <person name="Chiovitti A."/>
            <person name="Choi C.J."/>
            <person name="Coesel S."/>
            <person name="De Martino A."/>
            <person name="Detter J.C."/>
            <person name="Durkin C."/>
            <person name="Falciatore A."/>
            <person name="Fournet J."/>
            <person name="Haruta M."/>
            <person name="Huysman M.J."/>
            <person name="Jenkins B.D."/>
            <person name="Jiroutova K."/>
            <person name="Jorgensen R.E."/>
            <person name="Joubert Y."/>
            <person name="Kaplan A."/>
            <person name="Kroger N."/>
            <person name="Kroth P.G."/>
            <person name="La Roche J."/>
            <person name="Lindquist E."/>
            <person name="Lommer M."/>
            <person name="Martin-Jezequel V."/>
            <person name="Lopez P.J."/>
            <person name="Lucas S."/>
            <person name="Mangogna M."/>
            <person name="McGinnis K."/>
            <person name="Medlin L.K."/>
            <person name="Montsant A."/>
            <person name="Oudot-Le Secq M.P."/>
            <person name="Napoli C."/>
            <person name="Obornik M."/>
            <person name="Parker M.S."/>
            <person name="Petit J.L."/>
            <person name="Porcel B.M."/>
            <person name="Poulsen N."/>
            <person name="Robison M."/>
            <person name="Rychlewski L."/>
            <person name="Rynearson T.A."/>
            <person name="Schmutz J."/>
            <person name="Shapiro H."/>
            <person name="Siaut M."/>
            <person name="Stanley M."/>
            <person name="Sussman M.R."/>
            <person name="Taylor A.R."/>
            <person name="Vardi A."/>
            <person name="von Dassow P."/>
            <person name="Vyverman W."/>
            <person name="Willis A."/>
            <person name="Wyrwicz L.S."/>
            <person name="Rokhsar D.S."/>
            <person name="Weissenbach J."/>
            <person name="Armbrust E.V."/>
            <person name="Green B.R."/>
            <person name="Van de Peer Y."/>
            <person name="Grigoriev I.V."/>
        </authorList>
    </citation>
    <scope>NUCLEOTIDE SEQUENCE [LARGE SCALE GENOMIC DNA]</scope>
    <source>
        <strain evidence="3 4">CCAP 1055/1</strain>
    </source>
</reference>
<evidence type="ECO:0000313" key="4">
    <source>
        <dbReference type="Proteomes" id="UP000000759"/>
    </source>
</evidence>
<feature type="region of interest" description="Disordered" evidence="1">
    <location>
        <begin position="305"/>
        <end position="325"/>
    </location>
</feature>
<keyword evidence="2" id="KW-0732">Signal</keyword>
<sequence length="422" mass="44440">MHTAKVVQRFSFCRLLQQWLLLGTLLAGRPGVSAFCDELSDPSWDSLVDWMTLVEPLGFGIVCPFQISGSACPKIETSFEVTSPNFYIICANFLGGSGDSCLLDCPSTHISIAPYSQLILEGWTLRSTKGTPAVVVESNAEFVAYGSTFENNQNTVGNGGAIFADTYSTVVLEDSSFVENFALNGGALYSLGTVVIVNGNFQRNKAIESGGAVYLDGPLGSSASIRTSRWEGNRARVIGPSVFQNSTDVAIQTQGNTACNNLNFEALSYCDGIEDGSRKCLPFGEKCTFSTSAPTSIPTLTQSLVPTSSSIESPTQIPASRPSLRPTLAGATPTVTPINTPSDVPSLVEAATLSTAVPAGLDFTSDAPSPVPLTPVPTRMLSNIPSDVPSLVPTSKASTDVLTAKVFTSGVPSLIPTIINRE</sequence>
<dbReference type="AlphaFoldDB" id="B5Y3Z1"/>
<protein>
    <submittedName>
        <fullName evidence="3">Uncharacterized protein</fullName>
    </submittedName>
</protein>